<dbReference type="EMBL" id="FCOJ02000004">
    <property type="protein sequence ID" value="SAK46382.1"/>
    <property type="molecule type" value="Genomic_DNA"/>
</dbReference>
<evidence type="ECO:0000256" key="1">
    <source>
        <dbReference type="SAM" id="Phobius"/>
    </source>
</evidence>
<reference evidence="2" key="1">
    <citation type="submission" date="2016-01" db="EMBL/GenBank/DDBJ databases">
        <authorList>
            <person name="Peeters C."/>
        </authorList>
    </citation>
    <scope>NUCLEOTIDE SEQUENCE [LARGE SCALE GENOMIC DNA]</scope>
    <source>
        <strain evidence="2">LMG 29325</strain>
    </source>
</reference>
<keyword evidence="3" id="KW-1185">Reference proteome</keyword>
<feature type="transmembrane region" description="Helical" evidence="1">
    <location>
        <begin position="6"/>
        <end position="26"/>
    </location>
</feature>
<accession>A0A157ZLH8</accession>
<gene>
    <name evidence="2" type="ORF">AWB82_00872</name>
</gene>
<name>A0A157ZLH8_9BURK</name>
<keyword evidence="1" id="KW-1133">Transmembrane helix</keyword>
<evidence type="ECO:0000313" key="3">
    <source>
        <dbReference type="Proteomes" id="UP000054596"/>
    </source>
</evidence>
<keyword evidence="1" id="KW-0472">Membrane</keyword>
<proteinExistence type="predicted"/>
<dbReference type="RefSeq" id="WP_159462554.1">
    <property type="nucleotide sequence ID" value="NZ_FCOJ02000004.1"/>
</dbReference>
<organism evidence="2 3">
    <name type="scientific">Caballeronia glebae</name>
    <dbReference type="NCBI Taxonomy" id="1777143"/>
    <lineage>
        <taxon>Bacteria</taxon>
        <taxon>Pseudomonadati</taxon>
        <taxon>Pseudomonadota</taxon>
        <taxon>Betaproteobacteria</taxon>
        <taxon>Burkholderiales</taxon>
        <taxon>Burkholderiaceae</taxon>
        <taxon>Caballeronia</taxon>
    </lineage>
</organism>
<sequence length="47" mass="5383">MQKKRIILAAAMMSMILIAFMSMNSIRDASDMFQITRAAPEQMLFID</sequence>
<evidence type="ECO:0000313" key="2">
    <source>
        <dbReference type="EMBL" id="SAK46382.1"/>
    </source>
</evidence>
<dbReference type="Proteomes" id="UP000054596">
    <property type="component" value="Unassembled WGS sequence"/>
</dbReference>
<comment type="caution">
    <text evidence="2">The sequence shown here is derived from an EMBL/GenBank/DDBJ whole genome shotgun (WGS) entry which is preliminary data.</text>
</comment>
<dbReference type="AlphaFoldDB" id="A0A157ZLH8"/>
<protein>
    <submittedName>
        <fullName evidence="2">Uncharacterized protein</fullName>
    </submittedName>
</protein>
<keyword evidence="1" id="KW-0812">Transmembrane</keyword>